<evidence type="ECO:0000313" key="10">
    <source>
        <dbReference type="EMBL" id="KAK9825603.1"/>
    </source>
</evidence>
<comment type="pathway">
    <text evidence="1">Amino-acid biosynthesis; L-tryptophan biosynthesis; L-tryptophan from chorismate: step 3/5.</text>
</comment>
<sequence>MHATSEGVLQTATPQQLQRSLGRSVPRDVEWVVIDSLKGGSGQAFDWTALHVPADLSTNGWLLAGGLTPANVAEACRLAAPTGVDVSSGVADASGIAKDPAAISAFVKAAKSARVHEQVD</sequence>
<comment type="similarity">
    <text evidence="2">Belongs to the TrpF family.</text>
</comment>
<dbReference type="PANTHER" id="PTHR42894">
    <property type="entry name" value="N-(5'-PHOSPHORIBOSYL)ANTHRANILATE ISOMERASE"/>
    <property type="match status" value="1"/>
</dbReference>
<name>A0AAW1QVM2_9CHLO</name>
<evidence type="ECO:0000256" key="6">
    <source>
        <dbReference type="ARBA" id="ARBA00023141"/>
    </source>
</evidence>
<accession>A0AAW1QVM2</accession>
<organism evidence="10 11">
    <name type="scientific">Apatococcus lobatus</name>
    <dbReference type="NCBI Taxonomy" id="904363"/>
    <lineage>
        <taxon>Eukaryota</taxon>
        <taxon>Viridiplantae</taxon>
        <taxon>Chlorophyta</taxon>
        <taxon>core chlorophytes</taxon>
        <taxon>Trebouxiophyceae</taxon>
        <taxon>Chlorellales</taxon>
        <taxon>Chlorellaceae</taxon>
        <taxon>Apatococcus</taxon>
    </lineage>
</organism>
<feature type="compositionally biased region" description="Polar residues" evidence="8">
    <location>
        <begin position="7"/>
        <end position="21"/>
    </location>
</feature>
<feature type="domain" description="N-(5'phosphoribosyl) anthranilate isomerase (PRAI)" evidence="9">
    <location>
        <begin position="27"/>
        <end position="108"/>
    </location>
</feature>
<dbReference type="PANTHER" id="PTHR42894:SF1">
    <property type="entry name" value="N-(5'-PHOSPHORIBOSYL)ANTHRANILATE ISOMERASE"/>
    <property type="match status" value="1"/>
</dbReference>
<evidence type="ECO:0000256" key="8">
    <source>
        <dbReference type="SAM" id="MobiDB-lite"/>
    </source>
</evidence>
<keyword evidence="7" id="KW-0413">Isomerase</keyword>
<evidence type="ECO:0000256" key="5">
    <source>
        <dbReference type="ARBA" id="ARBA00022822"/>
    </source>
</evidence>
<keyword evidence="6" id="KW-0057">Aromatic amino acid biosynthesis</keyword>
<dbReference type="Pfam" id="PF00697">
    <property type="entry name" value="PRAI"/>
    <property type="match status" value="1"/>
</dbReference>
<dbReference type="AlphaFoldDB" id="A0AAW1QVM2"/>
<evidence type="ECO:0000256" key="4">
    <source>
        <dbReference type="ARBA" id="ARBA00022605"/>
    </source>
</evidence>
<evidence type="ECO:0000256" key="2">
    <source>
        <dbReference type="ARBA" id="ARBA00007571"/>
    </source>
</evidence>
<evidence type="ECO:0000256" key="7">
    <source>
        <dbReference type="ARBA" id="ARBA00023235"/>
    </source>
</evidence>
<gene>
    <name evidence="10" type="ORF">WJX74_009777</name>
</gene>
<proteinExistence type="inferred from homology"/>
<evidence type="ECO:0000313" key="11">
    <source>
        <dbReference type="Proteomes" id="UP001438707"/>
    </source>
</evidence>
<dbReference type="EMBL" id="JALJOS010000024">
    <property type="protein sequence ID" value="KAK9825603.1"/>
    <property type="molecule type" value="Genomic_DNA"/>
</dbReference>
<dbReference type="SUPFAM" id="SSF51366">
    <property type="entry name" value="Ribulose-phoshate binding barrel"/>
    <property type="match status" value="1"/>
</dbReference>
<dbReference type="GO" id="GO:0000162">
    <property type="term" value="P:L-tryptophan biosynthetic process"/>
    <property type="evidence" value="ECO:0007669"/>
    <property type="project" value="UniProtKB-KW"/>
</dbReference>
<reference evidence="10 11" key="1">
    <citation type="journal article" date="2024" name="Nat. Commun.">
        <title>Phylogenomics reveals the evolutionary origins of lichenization in chlorophyte algae.</title>
        <authorList>
            <person name="Puginier C."/>
            <person name="Libourel C."/>
            <person name="Otte J."/>
            <person name="Skaloud P."/>
            <person name="Haon M."/>
            <person name="Grisel S."/>
            <person name="Petersen M."/>
            <person name="Berrin J.G."/>
            <person name="Delaux P.M."/>
            <person name="Dal Grande F."/>
            <person name="Keller J."/>
        </authorList>
    </citation>
    <scope>NUCLEOTIDE SEQUENCE [LARGE SCALE GENOMIC DNA]</scope>
    <source>
        <strain evidence="10 11">SAG 2145</strain>
    </source>
</reference>
<protein>
    <recommendedName>
        <fullName evidence="3">phosphoribosylanthranilate isomerase</fullName>
        <ecNumber evidence="3">5.3.1.24</ecNumber>
    </recommendedName>
</protein>
<dbReference type="EC" id="5.3.1.24" evidence="3"/>
<feature type="region of interest" description="Disordered" evidence="8">
    <location>
        <begin position="1"/>
        <end position="24"/>
    </location>
</feature>
<dbReference type="Gene3D" id="3.20.20.70">
    <property type="entry name" value="Aldolase class I"/>
    <property type="match status" value="1"/>
</dbReference>
<dbReference type="GO" id="GO:0004640">
    <property type="term" value="F:phosphoribosylanthranilate isomerase activity"/>
    <property type="evidence" value="ECO:0007669"/>
    <property type="project" value="UniProtKB-EC"/>
</dbReference>
<evidence type="ECO:0000259" key="9">
    <source>
        <dbReference type="Pfam" id="PF00697"/>
    </source>
</evidence>
<dbReference type="Proteomes" id="UP001438707">
    <property type="component" value="Unassembled WGS sequence"/>
</dbReference>
<dbReference type="InterPro" id="IPR044643">
    <property type="entry name" value="TrpF_fam"/>
</dbReference>
<dbReference type="InterPro" id="IPR013785">
    <property type="entry name" value="Aldolase_TIM"/>
</dbReference>
<evidence type="ECO:0000256" key="3">
    <source>
        <dbReference type="ARBA" id="ARBA00012572"/>
    </source>
</evidence>
<evidence type="ECO:0000256" key="1">
    <source>
        <dbReference type="ARBA" id="ARBA00004664"/>
    </source>
</evidence>
<keyword evidence="11" id="KW-1185">Reference proteome</keyword>
<dbReference type="InterPro" id="IPR011060">
    <property type="entry name" value="RibuloseP-bd_barrel"/>
</dbReference>
<comment type="caution">
    <text evidence="10">The sequence shown here is derived from an EMBL/GenBank/DDBJ whole genome shotgun (WGS) entry which is preliminary data.</text>
</comment>
<keyword evidence="5" id="KW-0822">Tryptophan biosynthesis</keyword>
<keyword evidence="4" id="KW-0028">Amino-acid biosynthesis</keyword>
<dbReference type="InterPro" id="IPR001240">
    <property type="entry name" value="PRAI_dom"/>
</dbReference>